<name>A0A1Q9LC05_9PSEU</name>
<feature type="transmembrane region" description="Helical" evidence="2">
    <location>
        <begin position="149"/>
        <end position="168"/>
    </location>
</feature>
<comment type="caution">
    <text evidence="3">The sequence shown here is derived from an EMBL/GenBank/DDBJ whole genome shotgun (WGS) entry which is preliminary data.</text>
</comment>
<evidence type="ECO:0000313" key="3">
    <source>
        <dbReference type="EMBL" id="OLR89550.1"/>
    </source>
</evidence>
<dbReference type="OrthoDB" id="4571144at2"/>
<evidence type="ECO:0000256" key="1">
    <source>
        <dbReference type="SAM" id="MobiDB-lite"/>
    </source>
</evidence>
<keyword evidence="2" id="KW-0812">Transmembrane</keyword>
<evidence type="ECO:0000256" key="2">
    <source>
        <dbReference type="SAM" id="Phobius"/>
    </source>
</evidence>
<protein>
    <submittedName>
        <fullName evidence="3">Uncharacterized protein</fullName>
    </submittedName>
</protein>
<feature type="transmembrane region" description="Helical" evidence="2">
    <location>
        <begin position="235"/>
        <end position="261"/>
    </location>
</feature>
<reference evidence="3 4" key="1">
    <citation type="submission" date="2016-10" db="EMBL/GenBank/DDBJ databases">
        <title>The Draft Genome Sequence of Actinokineospora bangkokensis 44EHWT reveals the biosynthetic pathway of antifungal compounds Thailandins with unusual extender unit butylmalonyl-CoA.</title>
        <authorList>
            <person name="Greule A."/>
            <person name="Intra B."/>
            <person name="Flemming S."/>
            <person name="Rommel M.G."/>
            <person name="Panbangred W."/>
            <person name="Bechthold A."/>
        </authorList>
    </citation>
    <scope>NUCLEOTIDE SEQUENCE [LARGE SCALE GENOMIC DNA]</scope>
    <source>
        <strain evidence="3 4">44EHW</strain>
    </source>
</reference>
<keyword evidence="2" id="KW-1133">Transmembrane helix</keyword>
<dbReference type="STRING" id="1193682.BJP25_05595"/>
<accession>A0A1Q9LC05</accession>
<keyword evidence="2" id="KW-0472">Membrane</keyword>
<feature type="transmembrane region" description="Helical" evidence="2">
    <location>
        <begin position="210"/>
        <end position="229"/>
    </location>
</feature>
<dbReference type="RefSeq" id="WP_075978735.1">
    <property type="nucleotide sequence ID" value="NZ_MKQR01000032.1"/>
</dbReference>
<keyword evidence="4" id="KW-1185">Reference proteome</keyword>
<gene>
    <name evidence="3" type="ORF">BJP25_05595</name>
</gene>
<dbReference type="AlphaFoldDB" id="A0A1Q9LC05"/>
<sequence length="357" mass="38083">MINASREPSVAFWTRQADAIQVGNPPKVQMQPRLPVMGQSYVEQEYAALAAEQPLLWSAEGELAARRSRMAAEQLGVPASASGFLLEQHQRAVTEAQGDYHLTVQVLAPYVCVQPKAKLRYWVVAPILALGDAVAVWSTSVAFGEVPEIAFGQALAAGLAAGAAGLVGSELRNYQLAKLRQRDLRSLSADEQRFARFFTGTTGGFGMVKLVGGLSLVVTLLVAVGIGLLRASVEGAAAGLTFGLLAAATAVGSALLGYSAADEVADQIDRSFGRWQQAMMRHQTLASCPHTKQRARAMEAVASIRAEHELRGTAASKRVDSLAFRVQRRQPQVFGHGAPAGEVSGQIGRRPRRGDRS</sequence>
<evidence type="ECO:0000313" key="4">
    <source>
        <dbReference type="Proteomes" id="UP000186040"/>
    </source>
</evidence>
<feature type="transmembrane region" description="Helical" evidence="2">
    <location>
        <begin position="121"/>
        <end position="143"/>
    </location>
</feature>
<feature type="region of interest" description="Disordered" evidence="1">
    <location>
        <begin position="335"/>
        <end position="357"/>
    </location>
</feature>
<proteinExistence type="predicted"/>
<dbReference type="Proteomes" id="UP000186040">
    <property type="component" value="Unassembled WGS sequence"/>
</dbReference>
<organism evidence="3 4">
    <name type="scientific">Actinokineospora bangkokensis</name>
    <dbReference type="NCBI Taxonomy" id="1193682"/>
    <lineage>
        <taxon>Bacteria</taxon>
        <taxon>Bacillati</taxon>
        <taxon>Actinomycetota</taxon>
        <taxon>Actinomycetes</taxon>
        <taxon>Pseudonocardiales</taxon>
        <taxon>Pseudonocardiaceae</taxon>
        <taxon>Actinokineospora</taxon>
    </lineage>
</organism>
<dbReference type="EMBL" id="MKQR01000032">
    <property type="protein sequence ID" value="OLR89550.1"/>
    <property type="molecule type" value="Genomic_DNA"/>
</dbReference>